<comment type="caution">
    <text evidence="1">The sequence shown here is derived from an EMBL/GenBank/DDBJ whole genome shotgun (WGS) entry which is preliminary data.</text>
</comment>
<dbReference type="AlphaFoldDB" id="A0A6N8I280"/>
<gene>
    <name evidence="1" type="ORF">CAFE_27770</name>
</gene>
<evidence type="ECO:0000313" key="1">
    <source>
        <dbReference type="EMBL" id="MVB12048.1"/>
    </source>
</evidence>
<reference evidence="1 2" key="1">
    <citation type="submission" date="2019-09" db="EMBL/GenBank/DDBJ databases">
        <title>Genome sequence of Clostridium sp. EA1.</title>
        <authorList>
            <person name="Poehlein A."/>
            <person name="Bengelsdorf F.R."/>
            <person name="Daniel R."/>
        </authorList>
    </citation>
    <scope>NUCLEOTIDE SEQUENCE [LARGE SCALE GENOMIC DNA]</scope>
    <source>
        <strain evidence="1 2">EA1</strain>
    </source>
</reference>
<keyword evidence="2" id="KW-1185">Reference proteome</keyword>
<dbReference type="EMBL" id="VWXL01000081">
    <property type="protein sequence ID" value="MVB12048.1"/>
    <property type="molecule type" value="Genomic_DNA"/>
</dbReference>
<organism evidence="1 2">
    <name type="scientific">Caproicibacter fermentans</name>
    <dbReference type="NCBI Taxonomy" id="2576756"/>
    <lineage>
        <taxon>Bacteria</taxon>
        <taxon>Bacillati</taxon>
        <taxon>Bacillota</taxon>
        <taxon>Clostridia</taxon>
        <taxon>Eubacteriales</taxon>
        <taxon>Acutalibacteraceae</taxon>
        <taxon>Caproicibacter</taxon>
    </lineage>
</organism>
<dbReference type="Proteomes" id="UP000469440">
    <property type="component" value="Unassembled WGS sequence"/>
</dbReference>
<sequence>MLKCRLKPSKPVKFGGLFYVICVGVLTPKRFLTYVLELKVLGIVVEFEENGLKTQTKLCWRV</sequence>
<protein>
    <submittedName>
        <fullName evidence="1">Uncharacterized protein</fullName>
    </submittedName>
</protein>
<evidence type="ECO:0000313" key="2">
    <source>
        <dbReference type="Proteomes" id="UP000469440"/>
    </source>
</evidence>
<name>A0A6N8I280_9FIRM</name>
<accession>A0A6N8I280</accession>
<proteinExistence type="predicted"/>